<protein>
    <submittedName>
        <fullName evidence="10">4Fe-4S ferredoxin iron-sulfur binding domain protein</fullName>
    </submittedName>
</protein>
<dbReference type="GO" id="GO:0046872">
    <property type="term" value="F:metal ion binding"/>
    <property type="evidence" value="ECO:0007669"/>
    <property type="project" value="UniProtKB-KW"/>
</dbReference>
<dbReference type="InterPro" id="IPR031604">
    <property type="entry name" value="Ferredoxin_N"/>
</dbReference>
<evidence type="ECO:0000259" key="9">
    <source>
        <dbReference type="PROSITE" id="PS51379"/>
    </source>
</evidence>
<feature type="compositionally biased region" description="Basic and acidic residues" evidence="8">
    <location>
        <begin position="136"/>
        <end position="145"/>
    </location>
</feature>
<keyword evidence="7" id="KW-0411">Iron-sulfur</keyword>
<dbReference type="PATRIC" id="fig|1227496.3.peg.996"/>
<dbReference type="Pfam" id="PF16947">
    <property type="entry name" value="Ferredoxin_N"/>
    <property type="match status" value="1"/>
</dbReference>
<sequence>MSTDDESFHPLGEEWEDELETMLDDTEYDSDLGMEMAQDAMRVTKGELSEAEFHERYHEDVMEEFGEDERPTKEAYEAAQEEAKGTVSNMLNAFDGDDGETRRETMKKMGVGAAAVGVGAFGAASNGPEQSVTAAEEGHGPRQETTEESDTQWGMTIDLERCDGCLSCMTACSEENDLDQGVNWMYVMAWEDENHHGQEGSEYDVYTDFNMGSDFNMLVRPCQHCTDAPCEKVCPTTARHTRDKDGLVLTDYDVCIGCRYCQVACPYGVNYFQWDEPDVAYEDIDGLEDPDNPDQITHAEYEHGERWVDSRAPRGTMSKCTMCPSMQDGKQGEDKVGTSACESACPPGAIQFGNVKDERSDPSQHREHPVKSRAIVHLTNSTDSTKTAPSADQINSALSEGDDLQTAIDQIEGLTVDILAIMKSIEMVSEGTEPGDEENNSILSAEQDILSAVEAFQQYVDLETEEAYSELGLGDGSEQQAHFRLEQYTGDPSSFQLLEDVGTNPNVTYLGQEPGPEAQQVEGPTKYEDVGLLDERQEYLDEGTVGRIDGVSL</sequence>
<feature type="compositionally biased region" description="Basic and acidic residues" evidence="8">
    <location>
        <begin position="355"/>
        <end position="370"/>
    </location>
</feature>
<dbReference type="CDD" id="cd10551">
    <property type="entry name" value="PsrB"/>
    <property type="match status" value="1"/>
</dbReference>
<feature type="domain" description="4Fe-4S ferredoxin-type" evidence="9">
    <location>
        <begin position="153"/>
        <end position="183"/>
    </location>
</feature>
<keyword evidence="3" id="KW-0479">Metal-binding</keyword>
<reference evidence="10 11" key="1">
    <citation type="journal article" date="2014" name="PLoS Genet.">
        <title>Phylogenetically driven sequencing of extremely halophilic archaea reveals strategies for static and dynamic osmo-response.</title>
        <authorList>
            <person name="Becker E.A."/>
            <person name="Seitzer P.M."/>
            <person name="Tritt A."/>
            <person name="Larsen D."/>
            <person name="Krusor M."/>
            <person name="Yao A.I."/>
            <person name="Wu D."/>
            <person name="Madern D."/>
            <person name="Eisen J.A."/>
            <person name="Darling A.E."/>
            <person name="Facciotti M.T."/>
        </authorList>
    </citation>
    <scope>NUCLEOTIDE SEQUENCE [LARGE SCALE GENOMIC DNA]</scope>
    <source>
        <strain evidence="10 11">JCM 10478</strain>
    </source>
</reference>
<feature type="region of interest" description="Disordered" evidence="8">
    <location>
        <begin position="124"/>
        <end position="151"/>
    </location>
</feature>
<dbReference type="STRING" id="1227496.C489_04948"/>
<dbReference type="InterPro" id="IPR050954">
    <property type="entry name" value="ET_IronSulfur_Cluster-Binding"/>
</dbReference>
<dbReference type="Pfam" id="PF13247">
    <property type="entry name" value="Fer4_11"/>
    <property type="match status" value="1"/>
</dbReference>
<dbReference type="SUPFAM" id="SSF54862">
    <property type="entry name" value="4Fe-4S ferredoxins"/>
    <property type="match status" value="1"/>
</dbReference>
<evidence type="ECO:0000256" key="1">
    <source>
        <dbReference type="ARBA" id="ARBA00022448"/>
    </source>
</evidence>
<evidence type="ECO:0000256" key="3">
    <source>
        <dbReference type="ARBA" id="ARBA00022723"/>
    </source>
</evidence>
<proteinExistence type="predicted"/>
<dbReference type="AlphaFoldDB" id="L9Y5D2"/>
<dbReference type="PROSITE" id="PS51379">
    <property type="entry name" value="4FE4S_FER_2"/>
    <property type="match status" value="2"/>
</dbReference>
<feature type="compositionally biased region" description="Polar residues" evidence="8">
    <location>
        <begin position="378"/>
        <end position="390"/>
    </location>
</feature>
<dbReference type="OrthoDB" id="2837at2157"/>
<dbReference type="InterPro" id="IPR017896">
    <property type="entry name" value="4Fe4S_Fe-S-bd"/>
</dbReference>
<dbReference type="Gene3D" id="3.30.70.20">
    <property type="match status" value="2"/>
</dbReference>
<keyword evidence="5" id="KW-0249">Electron transport</keyword>
<dbReference type="GO" id="GO:0051539">
    <property type="term" value="F:4 iron, 4 sulfur cluster binding"/>
    <property type="evidence" value="ECO:0007669"/>
    <property type="project" value="UniProtKB-KW"/>
</dbReference>
<gene>
    <name evidence="10" type="ORF">C489_04948</name>
</gene>
<dbReference type="PANTHER" id="PTHR43177">
    <property type="entry name" value="PROTEIN NRFC"/>
    <property type="match status" value="1"/>
</dbReference>
<keyword evidence="4" id="KW-0677">Repeat</keyword>
<dbReference type="InterPro" id="IPR017900">
    <property type="entry name" value="4Fe4S_Fe_S_CS"/>
</dbReference>
<organism evidence="10 11">
    <name type="scientific">Natrinema versiforme JCM 10478</name>
    <dbReference type="NCBI Taxonomy" id="1227496"/>
    <lineage>
        <taxon>Archaea</taxon>
        <taxon>Methanobacteriati</taxon>
        <taxon>Methanobacteriota</taxon>
        <taxon>Stenosarchaea group</taxon>
        <taxon>Halobacteria</taxon>
        <taxon>Halobacteriales</taxon>
        <taxon>Natrialbaceae</taxon>
        <taxon>Natrinema</taxon>
    </lineage>
</organism>
<dbReference type="Proteomes" id="UP000011632">
    <property type="component" value="Unassembled WGS sequence"/>
</dbReference>
<accession>L9Y5D2</accession>
<evidence type="ECO:0000256" key="6">
    <source>
        <dbReference type="ARBA" id="ARBA00023004"/>
    </source>
</evidence>
<keyword evidence="11" id="KW-1185">Reference proteome</keyword>
<dbReference type="EMBL" id="AOID01000016">
    <property type="protein sequence ID" value="ELY69275.1"/>
    <property type="molecule type" value="Genomic_DNA"/>
</dbReference>
<evidence type="ECO:0000256" key="4">
    <source>
        <dbReference type="ARBA" id="ARBA00022737"/>
    </source>
</evidence>
<dbReference type="GO" id="GO:0016491">
    <property type="term" value="F:oxidoreductase activity"/>
    <property type="evidence" value="ECO:0007669"/>
    <property type="project" value="UniProtKB-ARBA"/>
</dbReference>
<evidence type="ECO:0000256" key="2">
    <source>
        <dbReference type="ARBA" id="ARBA00022485"/>
    </source>
</evidence>
<evidence type="ECO:0000256" key="7">
    <source>
        <dbReference type="ARBA" id="ARBA00023014"/>
    </source>
</evidence>
<name>L9Y5D2_9EURY</name>
<evidence type="ECO:0000256" key="5">
    <source>
        <dbReference type="ARBA" id="ARBA00022982"/>
    </source>
</evidence>
<feature type="domain" description="4Fe-4S ferredoxin-type" evidence="9">
    <location>
        <begin position="246"/>
        <end position="275"/>
    </location>
</feature>
<feature type="region of interest" description="Disordered" evidence="8">
    <location>
        <begin position="351"/>
        <end position="390"/>
    </location>
</feature>
<dbReference type="RefSeq" id="WP_006430046.1">
    <property type="nucleotide sequence ID" value="NZ_AOID01000016.1"/>
</dbReference>
<evidence type="ECO:0000313" key="11">
    <source>
        <dbReference type="Proteomes" id="UP000011632"/>
    </source>
</evidence>
<evidence type="ECO:0000313" key="10">
    <source>
        <dbReference type="EMBL" id="ELY69275.1"/>
    </source>
</evidence>
<dbReference type="PROSITE" id="PS00198">
    <property type="entry name" value="4FE4S_FER_1"/>
    <property type="match status" value="1"/>
</dbReference>
<keyword evidence="6" id="KW-0408">Iron</keyword>
<dbReference type="PANTHER" id="PTHR43177:SF5">
    <property type="entry name" value="ANAEROBIC DIMETHYL SULFOXIDE REDUCTASE CHAIN B-RELATED"/>
    <property type="match status" value="1"/>
</dbReference>
<comment type="caution">
    <text evidence="10">The sequence shown here is derived from an EMBL/GenBank/DDBJ whole genome shotgun (WGS) entry which is preliminary data.</text>
</comment>
<keyword evidence="1" id="KW-0813">Transport</keyword>
<keyword evidence="2" id="KW-0004">4Fe-4S</keyword>
<evidence type="ECO:0000256" key="8">
    <source>
        <dbReference type="SAM" id="MobiDB-lite"/>
    </source>
</evidence>